<sequence>MSMANYRIFKTGSREVLVIILSLDMTQEYWAKLQNDLNELVMINSTVYLDFLYRNGSSSRFMKTSFNEGYLDWNAVLSTKIPATCQKKADIFFYENYSLYKGSVISEYKRQLLYKRIQNFYNL</sequence>
<dbReference type="AlphaFoldDB" id="A0AA92TVC2"/>
<dbReference type="InterPro" id="IPR031834">
    <property type="entry name" value="RnlB/LsoB_antitoxin"/>
</dbReference>
<comment type="caution">
    <text evidence="1">The sequence shown here is derived from an EMBL/GenBank/DDBJ whole genome shotgun (WGS) entry which is preliminary data.</text>
</comment>
<gene>
    <name evidence="1" type="ORF">DWV76_15530</name>
</gene>
<dbReference type="EMBL" id="QSAG01000054">
    <property type="protein sequence ID" value="RGW39553.1"/>
    <property type="molecule type" value="Genomic_DNA"/>
</dbReference>
<evidence type="ECO:0000313" key="1">
    <source>
        <dbReference type="EMBL" id="RGW39553.1"/>
    </source>
</evidence>
<evidence type="ECO:0000313" key="2">
    <source>
        <dbReference type="Proteomes" id="UP000283785"/>
    </source>
</evidence>
<dbReference type="Proteomes" id="UP000283785">
    <property type="component" value="Unassembled WGS sequence"/>
</dbReference>
<organism evidence="1 2">
    <name type="scientific">Segatella copri</name>
    <dbReference type="NCBI Taxonomy" id="165179"/>
    <lineage>
        <taxon>Bacteria</taxon>
        <taxon>Pseudomonadati</taxon>
        <taxon>Bacteroidota</taxon>
        <taxon>Bacteroidia</taxon>
        <taxon>Bacteroidales</taxon>
        <taxon>Prevotellaceae</taxon>
        <taxon>Segatella</taxon>
    </lineage>
</organism>
<name>A0AA92TVC2_9BACT</name>
<dbReference type="Pfam" id="PF15933">
    <property type="entry name" value="RnlB_antitoxin"/>
    <property type="match status" value="1"/>
</dbReference>
<protein>
    <submittedName>
        <fullName evidence="1">Uncharacterized protein</fullName>
    </submittedName>
</protein>
<reference evidence="1 2" key="1">
    <citation type="submission" date="2018-08" db="EMBL/GenBank/DDBJ databases">
        <title>A genome reference for cultivated species of the human gut microbiota.</title>
        <authorList>
            <person name="Zou Y."/>
            <person name="Xue W."/>
            <person name="Luo G."/>
        </authorList>
    </citation>
    <scope>NUCLEOTIDE SEQUENCE [LARGE SCALE GENOMIC DNA]</scope>
    <source>
        <strain evidence="1 2">AF12-50</strain>
    </source>
</reference>
<accession>A0AA92TVC2</accession>
<proteinExistence type="predicted"/>